<keyword evidence="2" id="KW-0442">Lipid degradation</keyword>
<dbReference type="EMBL" id="JBHFNQ010000005">
    <property type="protein sequence ID" value="MFB2875334.1"/>
    <property type="molecule type" value="Genomic_DNA"/>
</dbReference>
<dbReference type="InterPro" id="IPR029058">
    <property type="entry name" value="AB_hydrolase_fold"/>
</dbReference>
<comment type="caution">
    <text evidence="5">The sequence shown here is derived from an EMBL/GenBank/DDBJ whole genome shotgun (WGS) entry which is preliminary data.</text>
</comment>
<evidence type="ECO:0000256" key="3">
    <source>
        <dbReference type="ARBA" id="ARBA00023098"/>
    </source>
</evidence>
<protein>
    <submittedName>
        <fullName evidence="5">Alpha/beta hydrolase</fullName>
    </submittedName>
</protein>
<gene>
    <name evidence="5" type="ORF">ACE1CC_00425</name>
</gene>
<keyword evidence="3" id="KW-0443">Lipid metabolism</keyword>
<dbReference type="GO" id="GO:0016787">
    <property type="term" value="F:hydrolase activity"/>
    <property type="evidence" value="ECO:0007669"/>
    <property type="project" value="UniProtKB-KW"/>
</dbReference>
<dbReference type="PANTHER" id="PTHR10272">
    <property type="entry name" value="PLATELET-ACTIVATING FACTOR ACETYLHYDROLASE"/>
    <property type="match status" value="1"/>
</dbReference>
<evidence type="ECO:0000313" key="6">
    <source>
        <dbReference type="Proteomes" id="UP001576774"/>
    </source>
</evidence>
<accession>A0ABV4WXT7</accession>
<dbReference type="Pfam" id="PF03403">
    <property type="entry name" value="PAF-AH_p_II"/>
    <property type="match status" value="1"/>
</dbReference>
<name>A0ABV4WXT7_9CYAN</name>
<dbReference type="Gene3D" id="3.40.50.1820">
    <property type="entry name" value="alpha/beta hydrolase"/>
    <property type="match status" value="1"/>
</dbReference>
<dbReference type="InterPro" id="IPR010802">
    <property type="entry name" value="DUF1400"/>
</dbReference>
<feature type="domain" description="DUF1400" evidence="4">
    <location>
        <begin position="42"/>
        <end position="167"/>
    </location>
</feature>
<reference evidence="5 6" key="1">
    <citation type="submission" date="2024-09" db="EMBL/GenBank/DDBJ databases">
        <title>Floridaenema gen nov. (Aerosakkonemataceae, Aerosakkonematales ord. nov., Cyanobacteria) from benthic tropical and subtropical fresh waters, with the description of four new species.</title>
        <authorList>
            <person name="Moretto J.A."/>
            <person name="Berthold D.E."/>
            <person name="Lefler F.W."/>
            <person name="Huang I.-S."/>
            <person name="Laughinghouse H. IV."/>
        </authorList>
    </citation>
    <scope>NUCLEOTIDE SEQUENCE [LARGE SCALE GENOMIC DNA]</scope>
    <source>
        <strain evidence="5 6">BLCC-F46</strain>
    </source>
</reference>
<evidence type="ECO:0000313" key="5">
    <source>
        <dbReference type="EMBL" id="MFB2875334.1"/>
    </source>
</evidence>
<evidence type="ECO:0000256" key="2">
    <source>
        <dbReference type="ARBA" id="ARBA00022963"/>
    </source>
</evidence>
<keyword evidence="6" id="KW-1185">Reference proteome</keyword>
<proteinExistence type="predicted"/>
<evidence type="ECO:0000256" key="1">
    <source>
        <dbReference type="ARBA" id="ARBA00022801"/>
    </source>
</evidence>
<dbReference type="Pfam" id="PF07176">
    <property type="entry name" value="DUF1400"/>
    <property type="match status" value="1"/>
</dbReference>
<dbReference type="SUPFAM" id="SSF53474">
    <property type="entry name" value="alpha/beta-Hydrolases"/>
    <property type="match status" value="1"/>
</dbReference>
<dbReference type="Proteomes" id="UP001576774">
    <property type="component" value="Unassembled WGS sequence"/>
</dbReference>
<sequence>MLDKHLANIHQQLRKLIMRRFFFPLLGACSLVFILTALPVRAADRIYFNYGPLDFSISVDSLEKFAKEGKVEPELALIVNRISPEQKAQLRNVLNSRYQFSSVLMSRFFYSSFGQRFLTYLGELIQVEGGQNGLYGIRSALILSTADSDGLSLINFLRKFPTNIRLNTKRIMQQFQEVSALTSKTNALVAALQETNVQVKKAESLIDFSQFPNLKEPGKFSYSQQTKKLRDANRQREFILELYLPKVPNGEKIPVIVISNGIGTKLDRYEYLAQHLASHGFAVAIPQHPDSDDLQQQAFFQGLSPQMFKTTAYINRPLDVSYMLDELERLNSSEFNGQLNLQQVGLFGNSFGGDTALALAGAQFNFAQLKKDCTPKKNLVKLSLLVQCQALELPEKTYNFRDNRIKAVSVLFPGSSSLYGEAGLSKINIPILWGAVDKDIFSPLLLEQAPAFSWLKTRDKYLVVATKLDHLNLNFSSLSDLASPDQNVADRVTIKEPEVAKSYLKALNLAFFRVYLTNDSDYRPFLSASYAQAISEDPYNLILLRSIEPKLLPKKSK</sequence>
<organism evidence="5 6">
    <name type="scientific">Floridaenema aerugineum BLCC-F46</name>
    <dbReference type="NCBI Taxonomy" id="3153654"/>
    <lineage>
        <taxon>Bacteria</taxon>
        <taxon>Bacillati</taxon>
        <taxon>Cyanobacteriota</taxon>
        <taxon>Cyanophyceae</taxon>
        <taxon>Oscillatoriophycideae</taxon>
        <taxon>Aerosakkonematales</taxon>
        <taxon>Aerosakkonemataceae</taxon>
        <taxon>Floridanema</taxon>
        <taxon>Floridanema aerugineum</taxon>
    </lineage>
</organism>
<evidence type="ECO:0000259" key="4">
    <source>
        <dbReference type="Pfam" id="PF07176"/>
    </source>
</evidence>
<dbReference type="PANTHER" id="PTHR10272:SF13">
    <property type="entry name" value="POLY(ETHYLENE TEREPHTHALATE) HYDROLASE"/>
    <property type="match status" value="1"/>
</dbReference>
<keyword evidence="1 5" id="KW-0378">Hydrolase</keyword>